<dbReference type="EMBL" id="LXQA010351404">
    <property type="protein sequence ID" value="MCI45990.1"/>
    <property type="molecule type" value="Genomic_DNA"/>
</dbReference>
<dbReference type="Proteomes" id="UP000265520">
    <property type="component" value="Unassembled WGS sequence"/>
</dbReference>
<keyword evidence="2" id="KW-1185">Reference proteome</keyword>
<evidence type="ECO:0000313" key="1">
    <source>
        <dbReference type="EMBL" id="MCI45990.1"/>
    </source>
</evidence>
<dbReference type="AlphaFoldDB" id="A0A392SDG9"/>
<proteinExistence type="predicted"/>
<evidence type="ECO:0000313" key="2">
    <source>
        <dbReference type="Proteomes" id="UP000265520"/>
    </source>
</evidence>
<protein>
    <submittedName>
        <fullName evidence="1">Short-chain dehydrogenase TIC 32 chloroplastic-like</fullName>
    </submittedName>
</protein>
<comment type="caution">
    <text evidence="1">The sequence shown here is derived from an EMBL/GenBank/DDBJ whole genome shotgun (WGS) entry which is preliminary data.</text>
</comment>
<reference evidence="1 2" key="1">
    <citation type="journal article" date="2018" name="Front. Plant Sci.">
        <title>Red Clover (Trifolium pratense) and Zigzag Clover (T. medium) - A Picture of Genomic Similarities and Differences.</title>
        <authorList>
            <person name="Dluhosova J."/>
            <person name="Istvanek J."/>
            <person name="Nedelnik J."/>
            <person name="Repkova J."/>
        </authorList>
    </citation>
    <scope>NUCLEOTIDE SEQUENCE [LARGE SCALE GENOMIC DNA]</scope>
    <source>
        <strain evidence="2">cv. 10/8</strain>
        <tissue evidence="1">Leaf</tissue>
    </source>
</reference>
<accession>A0A392SDG9</accession>
<organism evidence="1 2">
    <name type="scientific">Trifolium medium</name>
    <dbReference type="NCBI Taxonomy" id="97028"/>
    <lineage>
        <taxon>Eukaryota</taxon>
        <taxon>Viridiplantae</taxon>
        <taxon>Streptophyta</taxon>
        <taxon>Embryophyta</taxon>
        <taxon>Tracheophyta</taxon>
        <taxon>Spermatophyta</taxon>
        <taxon>Magnoliopsida</taxon>
        <taxon>eudicotyledons</taxon>
        <taxon>Gunneridae</taxon>
        <taxon>Pentapetalae</taxon>
        <taxon>rosids</taxon>
        <taxon>fabids</taxon>
        <taxon>Fabales</taxon>
        <taxon>Fabaceae</taxon>
        <taxon>Papilionoideae</taxon>
        <taxon>50 kb inversion clade</taxon>
        <taxon>NPAAA clade</taxon>
        <taxon>Hologalegina</taxon>
        <taxon>IRL clade</taxon>
        <taxon>Trifolieae</taxon>
        <taxon>Trifolium</taxon>
    </lineage>
</organism>
<sequence length="33" mass="3515">MVAAKDVKETILKDIPSAKVDAIELDLSSLDSV</sequence>
<feature type="non-terminal residue" evidence="1">
    <location>
        <position position="33"/>
    </location>
</feature>
<name>A0A392SDG9_9FABA</name>